<reference evidence="2" key="1">
    <citation type="journal article" date="2019" name="Int. J. Syst. Evol. Microbiol.">
        <title>The Global Catalogue of Microorganisms (GCM) 10K type strain sequencing project: providing services to taxonomists for standard genome sequencing and annotation.</title>
        <authorList>
            <consortium name="The Broad Institute Genomics Platform"/>
            <consortium name="The Broad Institute Genome Sequencing Center for Infectious Disease"/>
            <person name="Wu L."/>
            <person name="Ma J."/>
        </authorList>
    </citation>
    <scope>NUCLEOTIDE SEQUENCE [LARGE SCALE GENOMIC DNA]</scope>
    <source>
        <strain evidence="2">CCUG 54939</strain>
    </source>
</reference>
<dbReference type="EMBL" id="JBHSAF010000014">
    <property type="protein sequence ID" value="MFC3914378.1"/>
    <property type="molecule type" value="Genomic_DNA"/>
</dbReference>
<dbReference type="Pfam" id="PF12915">
    <property type="entry name" value="DUF3833"/>
    <property type="match status" value="1"/>
</dbReference>
<protein>
    <submittedName>
        <fullName evidence="1">DUF3833 domain-containing protein</fullName>
    </submittedName>
</protein>
<evidence type="ECO:0000313" key="2">
    <source>
        <dbReference type="Proteomes" id="UP001595692"/>
    </source>
</evidence>
<comment type="caution">
    <text evidence="1">The sequence shown here is derived from an EMBL/GenBank/DDBJ whole genome shotgun (WGS) entry which is preliminary data.</text>
</comment>
<sequence>MKTLCLIMLTMLMGVAGCSPHSVDQYAAQGPSLKLETFFTGPLTAHGIVTNRAGEVTERFSVRMQGTWQGDNGRLEEWFTFADGRKQHRTWWLQRLGDGHYSGRADDVLDEATGRSRGFAMNWHYTMNLKLADGDAVNVTFDDWMFLLDEQRLINRATISKFGFRVGEVLLYIEQDAPAPH</sequence>
<accession>A0ABV8CQI1</accession>
<dbReference type="InterPro" id="IPR024409">
    <property type="entry name" value="DUF3833"/>
</dbReference>
<dbReference type="RefSeq" id="WP_377153186.1">
    <property type="nucleotide sequence ID" value="NZ_JBHSAF010000014.1"/>
</dbReference>
<gene>
    <name evidence="1" type="ORF">ACFOSS_13010</name>
</gene>
<proteinExistence type="predicted"/>
<keyword evidence="2" id="KW-1185">Reference proteome</keyword>
<organism evidence="1 2">
    <name type="scientific">Pseudaeromonas sharmana</name>
    <dbReference type="NCBI Taxonomy" id="328412"/>
    <lineage>
        <taxon>Bacteria</taxon>
        <taxon>Pseudomonadati</taxon>
        <taxon>Pseudomonadota</taxon>
        <taxon>Gammaproteobacteria</taxon>
        <taxon>Aeromonadales</taxon>
        <taxon>Aeromonadaceae</taxon>
        <taxon>Pseudaeromonas</taxon>
    </lineage>
</organism>
<dbReference type="PROSITE" id="PS51257">
    <property type="entry name" value="PROKAR_LIPOPROTEIN"/>
    <property type="match status" value="1"/>
</dbReference>
<dbReference type="Proteomes" id="UP001595692">
    <property type="component" value="Unassembled WGS sequence"/>
</dbReference>
<name>A0ABV8CQI1_9GAMM</name>
<evidence type="ECO:0000313" key="1">
    <source>
        <dbReference type="EMBL" id="MFC3914378.1"/>
    </source>
</evidence>